<evidence type="ECO:0000313" key="3">
    <source>
        <dbReference type="Proteomes" id="UP000010482"/>
    </source>
</evidence>
<dbReference type="PATRIC" id="fig|13035.3.peg.3406"/>
<keyword evidence="1" id="KW-0472">Membrane</keyword>
<keyword evidence="1" id="KW-0812">Transmembrane</keyword>
<feature type="transmembrane region" description="Helical" evidence="1">
    <location>
        <begin position="114"/>
        <end position="132"/>
    </location>
</feature>
<accession>K9YX85</accession>
<dbReference type="KEGG" id="dsl:Dacsa_2993"/>
<gene>
    <name evidence="2" type="ORF">Dacsa_2993</name>
</gene>
<dbReference type="OrthoDB" id="458254at2"/>
<dbReference type="AlphaFoldDB" id="K9YX85"/>
<organism evidence="2 3">
    <name type="scientific">Dactylococcopsis salina (strain PCC 8305)</name>
    <name type="common">Myxobactron salinum</name>
    <dbReference type="NCBI Taxonomy" id="13035"/>
    <lineage>
        <taxon>Bacteria</taxon>
        <taxon>Bacillati</taxon>
        <taxon>Cyanobacteriota</taxon>
        <taxon>Cyanophyceae</taxon>
        <taxon>Nodosilineales</taxon>
        <taxon>Cymatolegaceae</taxon>
        <taxon>Dactylococcopsis</taxon>
    </lineage>
</organism>
<dbReference type="PANTHER" id="PTHR36716">
    <property type="entry name" value="F3H9.20 PROTEIN"/>
    <property type="match status" value="1"/>
</dbReference>
<name>K9YX85_DACS8</name>
<feature type="transmembrane region" description="Helical" evidence="1">
    <location>
        <begin position="55"/>
        <end position="78"/>
    </location>
</feature>
<dbReference type="PANTHER" id="PTHR36716:SF2">
    <property type="entry name" value="F3H9.20 PROTEIN"/>
    <property type="match status" value="1"/>
</dbReference>
<dbReference type="Pfam" id="PF10063">
    <property type="entry name" value="DUF2301"/>
    <property type="match status" value="1"/>
</dbReference>
<sequence>MVYQGQFGTYTITERDRAEVIIYRSGLGIAALSFAVGTLLLFWQGTTPVILQTLTYLYGLFSLGLGISLMTIHIYLLPLHRLLQLFWLIGTIAAMIITLQADVPLALYVYNHPLTLFGVGFTFAALTGIFFKEGFCFHRLETQILTPLVPILLLGHLTGLIPSQIESILLATWTALFLVFALRKIPQDIPSDIGDKSVFDYLKQQRAS</sequence>
<feature type="transmembrane region" description="Helical" evidence="1">
    <location>
        <begin position="21"/>
        <end position="43"/>
    </location>
</feature>
<proteinExistence type="predicted"/>
<dbReference type="Proteomes" id="UP000010482">
    <property type="component" value="Chromosome"/>
</dbReference>
<evidence type="ECO:0000313" key="2">
    <source>
        <dbReference type="EMBL" id="AFZ51534.1"/>
    </source>
</evidence>
<feature type="transmembrane region" description="Helical" evidence="1">
    <location>
        <begin position="167"/>
        <end position="183"/>
    </location>
</feature>
<feature type="transmembrane region" description="Helical" evidence="1">
    <location>
        <begin position="85"/>
        <end position="108"/>
    </location>
</feature>
<dbReference type="InterPro" id="IPR019275">
    <property type="entry name" value="DUF2301"/>
</dbReference>
<evidence type="ECO:0000256" key="1">
    <source>
        <dbReference type="SAM" id="Phobius"/>
    </source>
</evidence>
<protein>
    <submittedName>
        <fullName evidence="2">Uncharacterized integral membrane protein</fullName>
    </submittedName>
</protein>
<feature type="transmembrane region" description="Helical" evidence="1">
    <location>
        <begin position="144"/>
        <end position="161"/>
    </location>
</feature>
<dbReference type="HOGENOM" id="CLU_078357_0_0_3"/>
<dbReference type="RefSeq" id="WP_015230513.1">
    <property type="nucleotide sequence ID" value="NC_019780.1"/>
</dbReference>
<keyword evidence="1" id="KW-1133">Transmembrane helix</keyword>
<keyword evidence="3" id="KW-1185">Reference proteome</keyword>
<dbReference type="EMBL" id="CP003944">
    <property type="protein sequence ID" value="AFZ51534.1"/>
    <property type="molecule type" value="Genomic_DNA"/>
</dbReference>
<reference evidence="2" key="1">
    <citation type="submission" date="2012-04" db="EMBL/GenBank/DDBJ databases">
        <title>Finished genome of Dactylococcopsis salina PCC 8305.</title>
        <authorList>
            <consortium name="US DOE Joint Genome Institute"/>
            <person name="Gugger M."/>
            <person name="Coursin T."/>
            <person name="Rippka R."/>
            <person name="Tandeau De Marsac N."/>
            <person name="Huntemann M."/>
            <person name="Wei C.-L."/>
            <person name="Han J."/>
            <person name="Detter J.C."/>
            <person name="Han C."/>
            <person name="Tapia R."/>
            <person name="Daligault H."/>
            <person name="Chen A."/>
            <person name="Krypides N."/>
            <person name="Mavromatis K."/>
            <person name="Markowitz V."/>
            <person name="Szeto E."/>
            <person name="Ivanova N."/>
            <person name="Ovchinnikova G."/>
            <person name="Pagani I."/>
            <person name="Pati A."/>
            <person name="Goodwin L."/>
            <person name="Peters L."/>
            <person name="Pitluck S."/>
            <person name="Woyke T."/>
            <person name="Kerfeld C."/>
        </authorList>
    </citation>
    <scope>NUCLEOTIDE SEQUENCE [LARGE SCALE GENOMIC DNA]</scope>
    <source>
        <strain evidence="2">PCC 8305</strain>
    </source>
</reference>
<dbReference type="STRING" id="13035.Dacsa_2993"/>
<dbReference type="eggNOG" id="COG5413">
    <property type="taxonomic scope" value="Bacteria"/>
</dbReference>